<organism evidence="2 3">
    <name type="scientific">Streptomyces scabichelini</name>
    <dbReference type="NCBI Taxonomy" id="2711217"/>
    <lineage>
        <taxon>Bacteria</taxon>
        <taxon>Bacillati</taxon>
        <taxon>Actinomycetota</taxon>
        <taxon>Actinomycetes</taxon>
        <taxon>Kitasatosporales</taxon>
        <taxon>Streptomycetaceae</taxon>
        <taxon>Streptomyces</taxon>
    </lineage>
</organism>
<evidence type="ECO:0000313" key="2">
    <source>
        <dbReference type="EMBL" id="NGO14538.1"/>
    </source>
</evidence>
<accession>A0A6G4VK40</accession>
<dbReference type="RefSeq" id="WP_165269012.1">
    <property type="nucleotide sequence ID" value="NZ_JAAKZY010000268.1"/>
</dbReference>
<name>A0A6G4VK40_9ACTN</name>
<dbReference type="AlphaFoldDB" id="A0A6G4VK40"/>
<sequence length="56" mass="5706">MTSDNSSLFSPPGTPGHAEADSSFQLAAPVNPAAFTARSIDDVVRAAARRAGGRCC</sequence>
<dbReference type="Proteomes" id="UP000472335">
    <property type="component" value="Unassembled WGS sequence"/>
</dbReference>
<evidence type="ECO:0000256" key="1">
    <source>
        <dbReference type="SAM" id="MobiDB-lite"/>
    </source>
</evidence>
<comment type="caution">
    <text evidence="2">The sequence shown here is derived from an EMBL/GenBank/DDBJ whole genome shotgun (WGS) entry which is preliminary data.</text>
</comment>
<proteinExistence type="predicted"/>
<protein>
    <submittedName>
        <fullName evidence="2">Uncharacterized protein</fullName>
    </submittedName>
</protein>
<evidence type="ECO:0000313" key="3">
    <source>
        <dbReference type="Proteomes" id="UP000472335"/>
    </source>
</evidence>
<dbReference type="EMBL" id="JAAKZY010000268">
    <property type="protein sequence ID" value="NGO14538.1"/>
    <property type="molecule type" value="Genomic_DNA"/>
</dbReference>
<reference evidence="2 3" key="1">
    <citation type="submission" date="2020-02" db="EMBL/GenBank/DDBJ databases">
        <title>Whole-genome analyses of novel actinobacteria.</title>
        <authorList>
            <person name="Sahin N."/>
            <person name="Gencbay T."/>
        </authorList>
    </citation>
    <scope>NUCLEOTIDE SEQUENCE [LARGE SCALE GENOMIC DNA]</scope>
    <source>
        <strain evidence="2 3">HC44</strain>
    </source>
</reference>
<keyword evidence="3" id="KW-1185">Reference proteome</keyword>
<gene>
    <name evidence="2" type="ORF">G5C60_44845</name>
</gene>
<feature type="region of interest" description="Disordered" evidence="1">
    <location>
        <begin position="1"/>
        <end position="23"/>
    </location>
</feature>